<dbReference type="EMBL" id="NCKW01000968">
    <property type="protein sequence ID" value="POM79835.1"/>
    <property type="molecule type" value="Genomic_DNA"/>
</dbReference>
<feature type="compositionally biased region" description="Acidic residues" evidence="1">
    <location>
        <begin position="73"/>
        <end position="83"/>
    </location>
</feature>
<evidence type="ECO:0000256" key="1">
    <source>
        <dbReference type="SAM" id="MobiDB-lite"/>
    </source>
</evidence>
<accession>A0A2P4YPU0</accession>
<sequence>MSISAGSAVVGDEEDSSAVADVAETEIASNVDTYFANEETVEAQEDVPVDETGVEKTSPSDVSVDGEIVNADDGVDSTEESSSIDEPTTIDVETQQVSADTSEEGEGGGIVSAVNEVLARLVEPFEAAKTAMPVVETEGEHKVEEL</sequence>
<protein>
    <submittedName>
        <fullName evidence="2">Uncharacterized protein</fullName>
    </submittedName>
</protein>
<reference evidence="2 3" key="1">
    <citation type="journal article" date="2017" name="Genome Biol. Evol.">
        <title>Phytophthora megakarya and P. palmivora, closely related causal agents of cacao black pod rot, underwent increases in genome sizes and gene numbers by different mechanisms.</title>
        <authorList>
            <person name="Ali S.S."/>
            <person name="Shao J."/>
            <person name="Lary D.J."/>
            <person name="Kronmiller B."/>
            <person name="Shen D."/>
            <person name="Strem M.D."/>
            <person name="Amoako-Attah I."/>
            <person name="Akrofi A.Y."/>
            <person name="Begoude B.A."/>
            <person name="Ten Hoopen G.M."/>
            <person name="Coulibaly K."/>
            <person name="Kebe B.I."/>
            <person name="Melnick R.L."/>
            <person name="Guiltinan M.J."/>
            <person name="Tyler B.M."/>
            <person name="Meinhardt L.W."/>
            <person name="Bailey B.A."/>
        </authorList>
    </citation>
    <scope>NUCLEOTIDE SEQUENCE [LARGE SCALE GENOMIC DNA]</scope>
    <source>
        <strain evidence="3">sbr112.9</strain>
    </source>
</reference>
<feature type="region of interest" description="Disordered" evidence="1">
    <location>
        <begin position="37"/>
        <end position="110"/>
    </location>
</feature>
<feature type="compositionally biased region" description="Acidic residues" evidence="1">
    <location>
        <begin position="39"/>
        <end position="49"/>
    </location>
</feature>
<gene>
    <name evidence="2" type="ORF">PHPALM_2404</name>
</gene>
<name>A0A2P4YPU0_9STRA</name>
<comment type="caution">
    <text evidence="2">The sequence shown here is derived from an EMBL/GenBank/DDBJ whole genome shotgun (WGS) entry which is preliminary data.</text>
</comment>
<dbReference type="OrthoDB" id="129939at2759"/>
<organism evidence="2 3">
    <name type="scientific">Phytophthora palmivora</name>
    <dbReference type="NCBI Taxonomy" id="4796"/>
    <lineage>
        <taxon>Eukaryota</taxon>
        <taxon>Sar</taxon>
        <taxon>Stramenopiles</taxon>
        <taxon>Oomycota</taxon>
        <taxon>Peronosporomycetes</taxon>
        <taxon>Peronosporales</taxon>
        <taxon>Peronosporaceae</taxon>
        <taxon>Phytophthora</taxon>
    </lineage>
</organism>
<dbReference type="Proteomes" id="UP000237271">
    <property type="component" value="Unassembled WGS sequence"/>
</dbReference>
<keyword evidence="3" id="KW-1185">Reference proteome</keyword>
<evidence type="ECO:0000313" key="2">
    <source>
        <dbReference type="EMBL" id="POM79835.1"/>
    </source>
</evidence>
<feature type="compositionally biased region" description="Polar residues" evidence="1">
    <location>
        <begin position="84"/>
        <end position="100"/>
    </location>
</feature>
<evidence type="ECO:0000313" key="3">
    <source>
        <dbReference type="Proteomes" id="UP000237271"/>
    </source>
</evidence>
<proteinExistence type="predicted"/>
<dbReference type="AlphaFoldDB" id="A0A2P4YPU0"/>